<reference evidence="1" key="1">
    <citation type="submission" date="2021-05" db="EMBL/GenBank/DDBJ databases">
        <title>Diversity, taxonomy and evolution of archaeal viruses of the class Caudoviricetes.</title>
        <authorList>
            <person name="Liu Y."/>
            <person name="Demina T.A."/>
            <person name="Roux S."/>
            <person name="Aiewsakun P."/>
            <person name="Kazlauskas D."/>
            <person name="Simmonds P."/>
            <person name="Prangishvili D."/>
            <person name="Oksanen H.M."/>
            <person name="Krupovic M."/>
        </authorList>
    </citation>
    <scope>NUCLEOTIDE SEQUENCE</scope>
    <source>
        <strain evidence="1">HATV-2/44</strain>
    </source>
</reference>
<dbReference type="EMBL" id="MZ334525">
    <property type="protein sequence ID" value="UBF23201.1"/>
    <property type="molecule type" value="Genomic_DNA"/>
</dbReference>
<gene>
    <name evidence="1" type="ORF">HATV-2_gp50</name>
</gene>
<name>A0AAE9BZH2_9CAUD</name>
<dbReference type="Proteomes" id="UP000827814">
    <property type="component" value="Segment"/>
</dbReference>
<proteinExistence type="predicted"/>
<keyword evidence="2" id="KW-1185">Reference proteome</keyword>
<organism evidence="1 2">
    <name type="scientific">Haloarcula tailed virus 2</name>
    <dbReference type="NCBI Taxonomy" id="2877989"/>
    <lineage>
        <taxon>Viruses</taxon>
        <taxon>Duplodnaviria</taxon>
        <taxon>Heunggongvirae</taxon>
        <taxon>Uroviricota</taxon>
        <taxon>Caudoviricetes</taxon>
        <taxon>Thumleimavirales</taxon>
        <taxon>Soleiviridae</taxon>
        <taxon>Eilatmyovirus</taxon>
        <taxon>Eilatmyovirus salis</taxon>
        <taxon>Eilatmyovirus HATV2</taxon>
    </lineage>
</organism>
<accession>A0AAE9BZH2</accession>
<sequence>MVQITTEIEVVSLQDVDMSDLELIVSESDGIDSVDELVERQKEDLRQAVYNDFVSADEEENVEVEVTITLEEDEDGYSMIEDE</sequence>
<protein>
    <submittedName>
        <fullName evidence="1">Uncharacterized protein</fullName>
    </submittedName>
</protein>
<evidence type="ECO:0000313" key="2">
    <source>
        <dbReference type="Proteomes" id="UP000827814"/>
    </source>
</evidence>
<evidence type="ECO:0000313" key="1">
    <source>
        <dbReference type="EMBL" id="UBF23201.1"/>
    </source>
</evidence>